<dbReference type="Pfam" id="PF04138">
    <property type="entry name" value="GtrA_DPMS_TM"/>
    <property type="match status" value="1"/>
</dbReference>
<feature type="compositionally biased region" description="Basic residues" evidence="6">
    <location>
        <begin position="21"/>
        <end position="30"/>
    </location>
</feature>
<evidence type="ECO:0000256" key="7">
    <source>
        <dbReference type="SAM" id="Phobius"/>
    </source>
</evidence>
<evidence type="ECO:0000256" key="2">
    <source>
        <dbReference type="ARBA" id="ARBA00006739"/>
    </source>
</evidence>
<dbReference type="InterPro" id="IPR029044">
    <property type="entry name" value="Nucleotide-diphossugar_trans"/>
</dbReference>
<name>A0A2R7YZD7_9ACTN</name>
<dbReference type="OrthoDB" id="9810303at2"/>
<dbReference type="Proteomes" id="UP000244867">
    <property type="component" value="Unassembled WGS sequence"/>
</dbReference>
<evidence type="ECO:0000313" key="11">
    <source>
        <dbReference type="Proteomes" id="UP000244867"/>
    </source>
</evidence>
<accession>A0A2R7YZD7</accession>
<feature type="compositionally biased region" description="Basic and acidic residues" evidence="6">
    <location>
        <begin position="471"/>
        <end position="483"/>
    </location>
</feature>
<evidence type="ECO:0008006" key="12">
    <source>
        <dbReference type="Google" id="ProtNLM"/>
    </source>
</evidence>
<feature type="compositionally biased region" description="Basic and acidic residues" evidence="6">
    <location>
        <begin position="58"/>
        <end position="77"/>
    </location>
</feature>
<keyword evidence="5 7" id="KW-0472">Membrane</keyword>
<evidence type="ECO:0000256" key="6">
    <source>
        <dbReference type="SAM" id="MobiDB-lite"/>
    </source>
</evidence>
<evidence type="ECO:0000313" key="10">
    <source>
        <dbReference type="EMBL" id="PUA81259.1"/>
    </source>
</evidence>
<comment type="subcellular location">
    <subcellularLocation>
        <location evidence="1">Membrane</location>
        <topology evidence="1">Multi-pass membrane protein</topology>
    </subcellularLocation>
</comment>
<proteinExistence type="inferred from homology"/>
<dbReference type="GO" id="GO:0016020">
    <property type="term" value="C:membrane"/>
    <property type="evidence" value="ECO:0007669"/>
    <property type="project" value="UniProtKB-SubCell"/>
</dbReference>
<evidence type="ECO:0000256" key="3">
    <source>
        <dbReference type="ARBA" id="ARBA00022692"/>
    </source>
</evidence>
<feature type="domain" description="Glycosyltransferase 2-like" evidence="8">
    <location>
        <begin position="129"/>
        <end position="224"/>
    </location>
</feature>
<dbReference type="AlphaFoldDB" id="A0A2R7YZD7"/>
<feature type="transmembrane region" description="Helical" evidence="7">
    <location>
        <begin position="415"/>
        <end position="440"/>
    </location>
</feature>
<feature type="transmembrane region" description="Helical" evidence="7">
    <location>
        <begin position="345"/>
        <end position="370"/>
    </location>
</feature>
<dbReference type="PANTHER" id="PTHR48090">
    <property type="entry name" value="UNDECAPRENYL-PHOSPHATE 4-DEOXY-4-FORMAMIDO-L-ARABINOSE TRANSFERASE-RELATED"/>
    <property type="match status" value="1"/>
</dbReference>
<reference evidence="10 11" key="1">
    <citation type="submission" date="2018-03" db="EMBL/GenBank/DDBJ databases">
        <authorList>
            <person name="Keele B.F."/>
        </authorList>
    </citation>
    <scope>NUCLEOTIDE SEQUENCE [LARGE SCALE GENOMIC DNA]</scope>
    <source>
        <strain evidence="10 11">IB-3</strain>
    </source>
</reference>
<dbReference type="InterPro" id="IPR001173">
    <property type="entry name" value="Glyco_trans_2-like"/>
</dbReference>
<evidence type="ECO:0000256" key="1">
    <source>
        <dbReference type="ARBA" id="ARBA00004141"/>
    </source>
</evidence>
<protein>
    <recommendedName>
        <fullName evidence="12">Glycosyltransferase</fullName>
    </recommendedName>
</protein>
<comment type="similarity">
    <text evidence="2">Belongs to the glycosyltransferase 2 family.</text>
</comment>
<feature type="compositionally biased region" description="Basic residues" evidence="6">
    <location>
        <begin position="39"/>
        <end position="57"/>
    </location>
</feature>
<sequence length="518" mass="56321">MEHPVLRPGAGVGRPGPERDRRRRGRHQHRQPLDPGRPAAHRRRRGRGQPPRARRGRRPLDRLQRGRLDDRARDADAGPRGGHRLQHRRRRFLDDVLRRRGGQPAEQRRRARHLRHPLRQGLSSVSTPTVLIPALRPGPALLRTIADLRTARPAWALVVVDDGSGAAYAPVFDDARTLGADVLTLPRNGGKGAALKAGFAHVARTRPGSAVVCADADAQHALRDILAVGTRVDAAPGVRRIVLGTRTFDGHVPLRSRVGNDVTRWLFTAATRRRLTDTQTGLRGIPADLLGWACTVPGERYEYELQVLLRAGRAGIELDPVPIATIYLDDNTTSHFRPVADSVRIYLPLLAFLASALAAFAIDTVALLTLEALTGDLLLAVLGARLTSAGVNFAVNRRLVFDARHVRGAAWRYALLAASLLALNFLLLTGLTGLGVPLLAAKVLTELALVPTSFAAQRHLVFVTGSSDVHRDVRRGGRRDGRTVGRPASRPTTWLTGASQGDPTSPTGHPTTIDTTSR</sequence>
<feature type="region of interest" description="Disordered" evidence="6">
    <location>
        <begin position="1"/>
        <end position="113"/>
    </location>
</feature>
<feature type="region of interest" description="Disordered" evidence="6">
    <location>
        <begin position="471"/>
        <end position="518"/>
    </location>
</feature>
<feature type="compositionally biased region" description="Basic residues" evidence="6">
    <location>
        <begin position="81"/>
        <end position="91"/>
    </location>
</feature>
<dbReference type="CDD" id="cd04179">
    <property type="entry name" value="DPM_DPG-synthase_like"/>
    <property type="match status" value="1"/>
</dbReference>
<dbReference type="SUPFAM" id="SSF53448">
    <property type="entry name" value="Nucleotide-diphospho-sugar transferases"/>
    <property type="match status" value="1"/>
</dbReference>
<evidence type="ECO:0000259" key="9">
    <source>
        <dbReference type="Pfam" id="PF04138"/>
    </source>
</evidence>
<feature type="transmembrane region" description="Helical" evidence="7">
    <location>
        <begin position="377"/>
        <end position="395"/>
    </location>
</feature>
<feature type="domain" description="GtrA/DPMS transmembrane" evidence="9">
    <location>
        <begin position="352"/>
        <end position="462"/>
    </location>
</feature>
<dbReference type="InterPro" id="IPR007267">
    <property type="entry name" value="GtrA_DPMS_TM"/>
</dbReference>
<organism evidence="10 11">
    <name type="scientific">Nocardioides currus</name>
    <dbReference type="NCBI Taxonomy" id="2133958"/>
    <lineage>
        <taxon>Bacteria</taxon>
        <taxon>Bacillati</taxon>
        <taxon>Actinomycetota</taxon>
        <taxon>Actinomycetes</taxon>
        <taxon>Propionibacteriales</taxon>
        <taxon>Nocardioidaceae</taxon>
        <taxon>Nocardioides</taxon>
    </lineage>
</organism>
<comment type="caution">
    <text evidence="10">The sequence shown here is derived from an EMBL/GenBank/DDBJ whole genome shotgun (WGS) entry which is preliminary data.</text>
</comment>
<keyword evidence="3 7" id="KW-0812">Transmembrane</keyword>
<evidence type="ECO:0000256" key="5">
    <source>
        <dbReference type="ARBA" id="ARBA00023136"/>
    </source>
</evidence>
<dbReference type="EMBL" id="PYXZ01000003">
    <property type="protein sequence ID" value="PUA81259.1"/>
    <property type="molecule type" value="Genomic_DNA"/>
</dbReference>
<feature type="compositionally biased region" description="Polar residues" evidence="6">
    <location>
        <begin position="490"/>
        <end position="518"/>
    </location>
</feature>
<gene>
    <name evidence="10" type="ORF">C7S10_09510</name>
</gene>
<dbReference type="Pfam" id="PF00535">
    <property type="entry name" value="Glycos_transf_2"/>
    <property type="match status" value="1"/>
</dbReference>
<keyword evidence="11" id="KW-1185">Reference proteome</keyword>
<evidence type="ECO:0000259" key="8">
    <source>
        <dbReference type="Pfam" id="PF00535"/>
    </source>
</evidence>
<dbReference type="Gene3D" id="3.90.550.10">
    <property type="entry name" value="Spore Coat Polysaccharide Biosynthesis Protein SpsA, Chain A"/>
    <property type="match status" value="1"/>
</dbReference>
<dbReference type="GO" id="GO:0000271">
    <property type="term" value="P:polysaccharide biosynthetic process"/>
    <property type="evidence" value="ECO:0007669"/>
    <property type="project" value="InterPro"/>
</dbReference>
<dbReference type="InterPro" id="IPR050256">
    <property type="entry name" value="Glycosyltransferase_2"/>
</dbReference>
<evidence type="ECO:0000256" key="4">
    <source>
        <dbReference type="ARBA" id="ARBA00022989"/>
    </source>
</evidence>
<keyword evidence="4 7" id="KW-1133">Transmembrane helix</keyword>
<dbReference type="PANTHER" id="PTHR48090:SF7">
    <property type="entry name" value="RFBJ PROTEIN"/>
    <property type="match status" value="1"/>
</dbReference>